<dbReference type="Gene3D" id="3.80.10.10">
    <property type="entry name" value="Ribonuclease Inhibitor"/>
    <property type="match status" value="1"/>
</dbReference>
<accession>A0A7S1YD40</accession>
<evidence type="ECO:0000313" key="6">
    <source>
        <dbReference type="EMBL" id="CAD9292116.1"/>
    </source>
</evidence>
<dbReference type="GO" id="GO:0016020">
    <property type="term" value="C:membrane"/>
    <property type="evidence" value="ECO:0007669"/>
    <property type="project" value="UniProtKB-SubCell"/>
</dbReference>
<evidence type="ECO:0000256" key="3">
    <source>
        <dbReference type="ARBA" id="ARBA00022737"/>
    </source>
</evidence>
<dbReference type="PANTHER" id="PTHR47988">
    <property type="entry name" value="SOMATIC EMBRYOGENESIS RECEPTOR KINASE 1"/>
    <property type="match status" value="1"/>
</dbReference>
<dbReference type="FunFam" id="3.80.10.10:FF:000400">
    <property type="entry name" value="Nuclear pore complex protein NUP107"/>
    <property type="match status" value="1"/>
</dbReference>
<evidence type="ECO:0000256" key="4">
    <source>
        <dbReference type="ARBA" id="ARBA00023136"/>
    </source>
</evidence>
<gene>
    <name evidence="6" type="ORF">GOCE00092_LOCUS17410</name>
</gene>
<organism evidence="6">
    <name type="scientific">Grammatophora oceanica</name>
    <dbReference type="NCBI Taxonomy" id="210454"/>
    <lineage>
        <taxon>Eukaryota</taxon>
        <taxon>Sar</taxon>
        <taxon>Stramenopiles</taxon>
        <taxon>Ochrophyta</taxon>
        <taxon>Bacillariophyta</taxon>
        <taxon>Fragilariophyceae</taxon>
        <taxon>Fragilariophycidae</taxon>
        <taxon>Rhabdonematales</taxon>
        <taxon>Grammatophoraceae</taxon>
        <taxon>Grammatophora</taxon>
    </lineage>
</organism>
<evidence type="ECO:0000259" key="5">
    <source>
        <dbReference type="Pfam" id="PF23598"/>
    </source>
</evidence>
<reference evidence="6" key="1">
    <citation type="submission" date="2021-01" db="EMBL/GenBank/DDBJ databases">
        <authorList>
            <person name="Corre E."/>
            <person name="Pelletier E."/>
            <person name="Niang G."/>
            <person name="Scheremetjew M."/>
            <person name="Finn R."/>
            <person name="Kale V."/>
            <person name="Holt S."/>
            <person name="Cochrane G."/>
            <person name="Meng A."/>
            <person name="Brown T."/>
            <person name="Cohen L."/>
        </authorList>
    </citation>
    <scope>NUCLEOTIDE SEQUENCE</scope>
    <source>
        <strain evidence="6">CCMP 410</strain>
    </source>
</reference>
<sequence>MPSVSFEDSTSPQRQALDWMLGDSYSLEELKNDGDDRIVQRFALAVFYYSTNGPTSWDLENRDGWLLSSTECDWGERSFGPDVECSNNNVVDRISLWSDGLSGTIPREIGLLSSLTFLGLSRNNLEGTIPTEFGLLSSLTSLLLYVNILEGTIPSEIGLLTSLTGLYLYNNANLSGRVPTELANLSNLEELYLYNTQLTGSIQSDLCSTLTDAAIDCGEIECDCCTSSGSLGVTPC</sequence>
<comment type="subcellular location">
    <subcellularLocation>
        <location evidence="1">Membrane</location>
    </subcellularLocation>
</comment>
<dbReference type="Pfam" id="PF23598">
    <property type="entry name" value="LRR_14"/>
    <property type="match status" value="1"/>
</dbReference>
<evidence type="ECO:0000256" key="2">
    <source>
        <dbReference type="ARBA" id="ARBA00022729"/>
    </source>
</evidence>
<dbReference type="InterPro" id="IPR032675">
    <property type="entry name" value="LRR_dom_sf"/>
</dbReference>
<proteinExistence type="predicted"/>
<evidence type="ECO:0000256" key="1">
    <source>
        <dbReference type="ARBA" id="ARBA00004370"/>
    </source>
</evidence>
<dbReference type="EMBL" id="HBGK01033567">
    <property type="protein sequence ID" value="CAD9292116.1"/>
    <property type="molecule type" value="Transcribed_RNA"/>
</dbReference>
<keyword evidence="4" id="KW-0472">Membrane</keyword>
<feature type="domain" description="Disease resistance R13L4/SHOC-2-like LRR" evidence="5">
    <location>
        <begin position="104"/>
        <end position="211"/>
    </location>
</feature>
<dbReference type="SUPFAM" id="SSF52058">
    <property type="entry name" value="L domain-like"/>
    <property type="match status" value="1"/>
</dbReference>
<dbReference type="AlphaFoldDB" id="A0A7S1YD40"/>
<keyword evidence="2" id="KW-0732">Signal</keyword>
<keyword evidence="3" id="KW-0677">Repeat</keyword>
<dbReference type="InterPro" id="IPR055414">
    <property type="entry name" value="LRR_R13L4/SHOC2-like"/>
</dbReference>
<name>A0A7S1YD40_9STRA</name>
<protein>
    <recommendedName>
        <fullName evidence="5">Disease resistance R13L4/SHOC-2-like LRR domain-containing protein</fullName>
    </recommendedName>
</protein>